<dbReference type="PROSITE" id="PS51166">
    <property type="entry name" value="CBM20"/>
    <property type="match status" value="1"/>
</dbReference>
<dbReference type="InterPro" id="IPR013783">
    <property type="entry name" value="Ig-like_fold"/>
</dbReference>
<organism evidence="2">
    <name type="scientific">Davidia involucrata</name>
    <name type="common">Dove tree</name>
    <dbReference type="NCBI Taxonomy" id="16924"/>
    <lineage>
        <taxon>Eukaryota</taxon>
        <taxon>Viridiplantae</taxon>
        <taxon>Streptophyta</taxon>
        <taxon>Embryophyta</taxon>
        <taxon>Tracheophyta</taxon>
        <taxon>Spermatophyta</taxon>
        <taxon>Magnoliopsida</taxon>
        <taxon>eudicotyledons</taxon>
        <taxon>Gunneridae</taxon>
        <taxon>Pentapetalae</taxon>
        <taxon>asterids</taxon>
        <taxon>Cornales</taxon>
        <taxon>Nyssaceae</taxon>
        <taxon>Davidia</taxon>
    </lineage>
</organism>
<dbReference type="InterPro" id="IPR002044">
    <property type="entry name" value="CBM20"/>
</dbReference>
<sequence>MEALTGWPTKIFTNDYRDKAMSSSRARLSKPEINLFPSLNFNLSGSHRISLRHKIQSFAISHLSSITEVLTGLEGADTGIQTIQPSKSVHVKFQLQKECLFGEQFLLVGDDPIIGLWNPANAIPLNWSDRHIWSVELDIPIGKLIQFKYILRQCTGDILWQPGPDRIFRAWETNNSITIAEDWEIAEVQKITEDPNEKLALINFENEPVIDLMSSDKIASPEDNKPMVNRNKEFITAENTSHPKEGISFKTEEPIYRQKYMESYD</sequence>
<accession>A0A5B7AYY9</accession>
<name>A0A5B7AYY9_DAVIN</name>
<dbReference type="EMBL" id="GHES01031398">
    <property type="protein sequence ID" value="MPA61957.1"/>
    <property type="molecule type" value="Transcribed_RNA"/>
</dbReference>
<evidence type="ECO:0000313" key="2">
    <source>
        <dbReference type="EMBL" id="MPA61957.1"/>
    </source>
</evidence>
<dbReference type="Gene3D" id="2.60.40.10">
    <property type="entry name" value="Immunoglobulins"/>
    <property type="match status" value="1"/>
</dbReference>
<reference evidence="2" key="1">
    <citation type="submission" date="2019-08" db="EMBL/GenBank/DDBJ databases">
        <title>Reference gene set and small RNA set construction with multiple tissues from Davidia involucrata Baill.</title>
        <authorList>
            <person name="Yang H."/>
            <person name="Zhou C."/>
            <person name="Li G."/>
            <person name="Wang J."/>
            <person name="Gao P."/>
            <person name="Wang M."/>
            <person name="Wang R."/>
            <person name="Zhao Y."/>
        </authorList>
    </citation>
    <scope>NUCLEOTIDE SEQUENCE</scope>
    <source>
        <tissue evidence="2">Mixed with DoveR01_LX</tissue>
    </source>
</reference>
<dbReference type="CDD" id="cd05467">
    <property type="entry name" value="CBM20"/>
    <property type="match status" value="1"/>
</dbReference>
<dbReference type="GO" id="GO:2001070">
    <property type="term" value="F:starch binding"/>
    <property type="evidence" value="ECO:0007669"/>
    <property type="project" value="InterPro"/>
</dbReference>
<dbReference type="SUPFAM" id="SSF49452">
    <property type="entry name" value="Starch-binding domain-like"/>
    <property type="match status" value="1"/>
</dbReference>
<dbReference type="SMART" id="SM01065">
    <property type="entry name" value="CBM_2"/>
    <property type="match status" value="1"/>
</dbReference>
<dbReference type="PANTHER" id="PTHR15048:SF0">
    <property type="entry name" value="STARCH-BINDING DOMAIN-CONTAINING PROTEIN 1"/>
    <property type="match status" value="1"/>
</dbReference>
<evidence type="ECO:0000259" key="1">
    <source>
        <dbReference type="PROSITE" id="PS51166"/>
    </source>
</evidence>
<feature type="domain" description="CBM20" evidence="1">
    <location>
        <begin position="83"/>
        <end position="185"/>
    </location>
</feature>
<dbReference type="InterPro" id="IPR013784">
    <property type="entry name" value="Carb-bd-like_fold"/>
</dbReference>
<dbReference type="GO" id="GO:0016020">
    <property type="term" value="C:membrane"/>
    <property type="evidence" value="ECO:0007669"/>
    <property type="project" value="TreeGrafter"/>
</dbReference>
<protein>
    <recommendedName>
        <fullName evidence="1">CBM20 domain-containing protein</fullName>
    </recommendedName>
</protein>
<gene>
    <name evidence="2" type="ORF">Din_031398</name>
</gene>
<dbReference type="Pfam" id="PF00686">
    <property type="entry name" value="CBM_20"/>
    <property type="match status" value="1"/>
</dbReference>
<dbReference type="PANTHER" id="PTHR15048">
    <property type="entry name" value="STARCH-BINDING DOMAIN-CONTAINING PROTEIN 1"/>
    <property type="match status" value="1"/>
</dbReference>
<dbReference type="AlphaFoldDB" id="A0A5B7AYY9"/>
<proteinExistence type="predicted"/>